<organism evidence="1 2">
    <name type="scientific">Massilia rubra</name>
    <dbReference type="NCBI Taxonomy" id="2607910"/>
    <lineage>
        <taxon>Bacteria</taxon>
        <taxon>Pseudomonadati</taxon>
        <taxon>Pseudomonadota</taxon>
        <taxon>Betaproteobacteria</taxon>
        <taxon>Burkholderiales</taxon>
        <taxon>Oxalobacteraceae</taxon>
        <taxon>Telluria group</taxon>
        <taxon>Massilia</taxon>
    </lineage>
</organism>
<sequence length="153" mass="16906">MYAVGGGGTVWHFNGVTWKNLPFPTSHRLLTVTCGGDGFVYITDICGSLWKGRNSTWQRISLRSQSLPFADAAWYMGTLWCANDYGMLILEGNELVAIHQSRNHRAPADIAMVSHRIDVAPDGRKMLVCGAHGAAIHDGTCWKMLFSDDDFSD</sequence>
<proteinExistence type="predicted"/>
<keyword evidence="2" id="KW-1185">Reference proteome</keyword>
<comment type="caution">
    <text evidence="1">The sequence shown here is derived from an EMBL/GenBank/DDBJ whole genome shotgun (WGS) entry which is preliminary data.</text>
</comment>
<protein>
    <recommendedName>
        <fullName evidence="3">Photosynthesis system II assembly factor Ycf48/Hcf136-like domain-containing protein</fullName>
    </recommendedName>
</protein>
<evidence type="ECO:0008006" key="3">
    <source>
        <dbReference type="Google" id="ProtNLM"/>
    </source>
</evidence>
<evidence type="ECO:0000313" key="2">
    <source>
        <dbReference type="Proteomes" id="UP000785613"/>
    </source>
</evidence>
<evidence type="ECO:0000313" key="1">
    <source>
        <dbReference type="EMBL" id="NHZ38270.1"/>
    </source>
</evidence>
<gene>
    <name evidence="1" type="ORF">F0185_32495</name>
</gene>
<accession>A0ABX0LUC7</accession>
<dbReference type="EMBL" id="VUYU01000043">
    <property type="protein sequence ID" value="NHZ38270.1"/>
    <property type="molecule type" value="Genomic_DNA"/>
</dbReference>
<name>A0ABX0LUC7_9BURK</name>
<dbReference type="Proteomes" id="UP000785613">
    <property type="component" value="Unassembled WGS sequence"/>
</dbReference>
<reference evidence="1 2" key="1">
    <citation type="submission" date="2019-09" db="EMBL/GenBank/DDBJ databases">
        <title>Taxonomy of Antarctic Massilia spp.: description of Massilia rubra sp. nov., Massilia aquatica sp. nov., Massilia mucilaginosa sp. nov., Massilia frigida sp. nov. isolated from streams, lakes and regoliths.</title>
        <authorList>
            <person name="Holochova P."/>
            <person name="Sedlacek I."/>
            <person name="Kralova S."/>
            <person name="Maslanova I."/>
            <person name="Busse H.-J."/>
            <person name="Stankova E."/>
            <person name="Vrbovska V."/>
            <person name="Kovarovic V."/>
            <person name="Bartak M."/>
            <person name="Svec P."/>
            <person name="Pantucek R."/>
        </authorList>
    </citation>
    <scope>NUCLEOTIDE SEQUENCE [LARGE SCALE GENOMIC DNA]</scope>
    <source>
        <strain evidence="1 2">CCM 8692</strain>
    </source>
</reference>